<evidence type="ECO:0000256" key="1">
    <source>
        <dbReference type="SAM" id="MobiDB-lite"/>
    </source>
</evidence>
<feature type="region of interest" description="Disordered" evidence="1">
    <location>
        <begin position="321"/>
        <end position="346"/>
    </location>
</feature>
<evidence type="ECO:0000313" key="3">
    <source>
        <dbReference type="Proteomes" id="UP000268093"/>
    </source>
</evidence>
<comment type="caution">
    <text evidence="2">The sequence shown here is derived from an EMBL/GenBank/DDBJ whole genome shotgun (WGS) entry which is preliminary data.</text>
</comment>
<feature type="region of interest" description="Disordered" evidence="1">
    <location>
        <begin position="1"/>
        <end position="52"/>
    </location>
</feature>
<organism evidence="2 3">
    <name type="scientific">Jimgerdemannia flammicorona</name>
    <dbReference type="NCBI Taxonomy" id="994334"/>
    <lineage>
        <taxon>Eukaryota</taxon>
        <taxon>Fungi</taxon>
        <taxon>Fungi incertae sedis</taxon>
        <taxon>Mucoromycota</taxon>
        <taxon>Mucoromycotina</taxon>
        <taxon>Endogonomycetes</taxon>
        <taxon>Endogonales</taxon>
        <taxon>Endogonaceae</taxon>
        <taxon>Jimgerdemannia</taxon>
    </lineage>
</organism>
<gene>
    <name evidence="2" type="ORF">BC936DRAFT_140063</name>
</gene>
<dbReference type="EMBL" id="RBNI01001637">
    <property type="protein sequence ID" value="RUP50179.1"/>
    <property type="molecule type" value="Genomic_DNA"/>
</dbReference>
<reference evidence="2 3" key="1">
    <citation type="journal article" date="2018" name="New Phytol.">
        <title>Phylogenomics of Endogonaceae and evolution of mycorrhizas within Mucoromycota.</title>
        <authorList>
            <person name="Chang Y."/>
            <person name="Desiro A."/>
            <person name="Na H."/>
            <person name="Sandor L."/>
            <person name="Lipzen A."/>
            <person name="Clum A."/>
            <person name="Barry K."/>
            <person name="Grigoriev I.V."/>
            <person name="Martin F.M."/>
            <person name="Stajich J.E."/>
            <person name="Smith M.E."/>
            <person name="Bonito G."/>
            <person name="Spatafora J.W."/>
        </authorList>
    </citation>
    <scope>NUCLEOTIDE SEQUENCE [LARGE SCALE GENOMIC DNA]</scope>
    <source>
        <strain evidence="2 3">GMNB39</strain>
    </source>
</reference>
<keyword evidence="3" id="KW-1185">Reference proteome</keyword>
<name>A0A433DH92_9FUNG</name>
<dbReference type="AlphaFoldDB" id="A0A433DH92"/>
<evidence type="ECO:0000313" key="2">
    <source>
        <dbReference type="EMBL" id="RUP50179.1"/>
    </source>
</evidence>
<sequence>MRRGDEIGGPNQNAYTKHSESSQSLRRTQQLRNGVRRHVHPDCKRRGPGHTVHSISKRCGPLSRCWPSMPIIWIVRHFRKSLFLIQRVYAFFRLRQAGLAQHQAALINLATLSTTRLLGGSNANNMMIELDNRSRIRIGSGRMVPSQWGRTTAETIFIPNIGPDFVHIINETKQESLGQNVSTVGSEISMIRIILPFTIYVLGAWLQTQVDFPSYAIRLAPSTGHICNDIITPTSNAQNCNFPERIHAFRICDGITEIRLADLSRILVTLVCRTTTPLHKVITCMTTLSIPFLTIKLQQPHLTLAAFASCRSLKSYHHTRSRVQPSSRIGADTVTGTEGAHGGGNGDKLREVLISERVEMATSAFPELRSQSPLALWLAPKGNSSSPAGCQTPNAEVGLAEVGLGDYPTIVVVTTDDIKSLPTSVFGCLEHEVRAESQRLEILCALKSALPPGAGRRSRYIPRVRGVDLVVMASNRLTGTNHDIASAIIVDGRGFRLWPSYFCL</sequence>
<protein>
    <submittedName>
        <fullName evidence="2">Uncharacterized protein</fullName>
    </submittedName>
</protein>
<accession>A0A433DH92</accession>
<feature type="compositionally biased region" description="Polar residues" evidence="1">
    <location>
        <begin position="10"/>
        <end position="32"/>
    </location>
</feature>
<dbReference type="Proteomes" id="UP000268093">
    <property type="component" value="Unassembled WGS sequence"/>
</dbReference>
<proteinExistence type="predicted"/>